<dbReference type="GO" id="GO:0008270">
    <property type="term" value="F:zinc ion binding"/>
    <property type="evidence" value="ECO:0007669"/>
    <property type="project" value="InterPro"/>
</dbReference>
<gene>
    <name evidence="3" type="ORF">QJS10_CPB15g00907</name>
</gene>
<evidence type="ECO:0000313" key="4">
    <source>
        <dbReference type="Proteomes" id="UP001180020"/>
    </source>
</evidence>
<reference evidence="3" key="1">
    <citation type="journal article" date="2023" name="Nat. Commun.">
        <title>Diploid and tetraploid genomes of Acorus and the evolution of monocots.</title>
        <authorList>
            <person name="Ma L."/>
            <person name="Liu K.W."/>
            <person name="Li Z."/>
            <person name="Hsiao Y.Y."/>
            <person name="Qi Y."/>
            <person name="Fu T."/>
            <person name="Tang G.D."/>
            <person name="Zhang D."/>
            <person name="Sun W.H."/>
            <person name="Liu D.K."/>
            <person name="Li Y."/>
            <person name="Chen G.Z."/>
            <person name="Liu X.D."/>
            <person name="Liao X.Y."/>
            <person name="Jiang Y.T."/>
            <person name="Yu X."/>
            <person name="Hao Y."/>
            <person name="Huang J."/>
            <person name="Zhao X.W."/>
            <person name="Ke S."/>
            <person name="Chen Y.Y."/>
            <person name="Wu W.L."/>
            <person name="Hsu J.L."/>
            <person name="Lin Y.F."/>
            <person name="Huang M.D."/>
            <person name="Li C.Y."/>
            <person name="Huang L."/>
            <person name="Wang Z.W."/>
            <person name="Zhao X."/>
            <person name="Zhong W.Y."/>
            <person name="Peng D.H."/>
            <person name="Ahmad S."/>
            <person name="Lan S."/>
            <person name="Zhang J.S."/>
            <person name="Tsai W.C."/>
            <person name="Van de Peer Y."/>
            <person name="Liu Z.J."/>
        </authorList>
    </citation>
    <scope>NUCLEOTIDE SEQUENCE</scope>
    <source>
        <strain evidence="3">CP</strain>
    </source>
</reference>
<feature type="domain" description="CCHC-type" evidence="2">
    <location>
        <begin position="183"/>
        <end position="199"/>
    </location>
</feature>
<evidence type="ECO:0000256" key="1">
    <source>
        <dbReference type="SAM" id="MobiDB-lite"/>
    </source>
</evidence>
<evidence type="ECO:0000313" key="3">
    <source>
        <dbReference type="EMBL" id="KAK1296453.1"/>
    </source>
</evidence>
<dbReference type="EMBL" id="JAUJYO010000015">
    <property type="protein sequence ID" value="KAK1296453.1"/>
    <property type="molecule type" value="Genomic_DNA"/>
</dbReference>
<dbReference type="AlphaFoldDB" id="A0AAV9D8I3"/>
<dbReference type="Proteomes" id="UP001180020">
    <property type="component" value="Unassembled WGS sequence"/>
</dbReference>
<dbReference type="InterPro" id="IPR036875">
    <property type="entry name" value="Znf_CCHC_sf"/>
</dbReference>
<dbReference type="InterPro" id="IPR001878">
    <property type="entry name" value="Znf_CCHC"/>
</dbReference>
<accession>A0AAV9D8I3</accession>
<evidence type="ECO:0000259" key="2">
    <source>
        <dbReference type="SMART" id="SM00343"/>
    </source>
</evidence>
<sequence length="247" mass="26407">MGHSKFPTAILVAGTSMNSADKVAKAVSMAERFYEAVASAEFPSTEREQGVEAEANAVVQATGKERMGVVVVSKGLSSVVEKVDAIEPVVPLEPHSHDEASMWMSKGKEHANMVSSSSCSSGDKEDEEGGWKLVQGRSRNSKSSRCATKRLKGESGGIFSRNVVCFRCLGRGHLANACRDPPRCWTCKKLGHRSFVCRSALRGGPSLGGSTRPPGGTSFTPPPRVEVEWSPEILDRARALGKSVVAF</sequence>
<name>A0AAV9D8I3_ACOCL</name>
<feature type="region of interest" description="Disordered" evidence="1">
    <location>
        <begin position="113"/>
        <end position="147"/>
    </location>
</feature>
<proteinExistence type="predicted"/>
<keyword evidence="4" id="KW-1185">Reference proteome</keyword>
<comment type="caution">
    <text evidence="3">The sequence shown here is derived from an EMBL/GenBank/DDBJ whole genome shotgun (WGS) entry which is preliminary data.</text>
</comment>
<dbReference type="GO" id="GO:0003676">
    <property type="term" value="F:nucleic acid binding"/>
    <property type="evidence" value="ECO:0007669"/>
    <property type="project" value="InterPro"/>
</dbReference>
<organism evidence="3 4">
    <name type="scientific">Acorus calamus</name>
    <name type="common">Sweet flag</name>
    <dbReference type="NCBI Taxonomy" id="4465"/>
    <lineage>
        <taxon>Eukaryota</taxon>
        <taxon>Viridiplantae</taxon>
        <taxon>Streptophyta</taxon>
        <taxon>Embryophyta</taxon>
        <taxon>Tracheophyta</taxon>
        <taxon>Spermatophyta</taxon>
        <taxon>Magnoliopsida</taxon>
        <taxon>Liliopsida</taxon>
        <taxon>Acoraceae</taxon>
        <taxon>Acorus</taxon>
    </lineage>
</organism>
<protein>
    <recommendedName>
        <fullName evidence="2">CCHC-type domain-containing protein</fullName>
    </recommendedName>
</protein>
<reference evidence="3" key="2">
    <citation type="submission" date="2023-06" db="EMBL/GenBank/DDBJ databases">
        <authorList>
            <person name="Ma L."/>
            <person name="Liu K.-W."/>
            <person name="Li Z."/>
            <person name="Hsiao Y.-Y."/>
            <person name="Qi Y."/>
            <person name="Fu T."/>
            <person name="Tang G."/>
            <person name="Zhang D."/>
            <person name="Sun W.-H."/>
            <person name="Liu D.-K."/>
            <person name="Li Y."/>
            <person name="Chen G.-Z."/>
            <person name="Liu X.-D."/>
            <person name="Liao X.-Y."/>
            <person name="Jiang Y.-T."/>
            <person name="Yu X."/>
            <person name="Hao Y."/>
            <person name="Huang J."/>
            <person name="Zhao X.-W."/>
            <person name="Ke S."/>
            <person name="Chen Y.-Y."/>
            <person name="Wu W.-L."/>
            <person name="Hsu J.-L."/>
            <person name="Lin Y.-F."/>
            <person name="Huang M.-D."/>
            <person name="Li C.-Y."/>
            <person name="Huang L."/>
            <person name="Wang Z.-W."/>
            <person name="Zhao X."/>
            <person name="Zhong W.-Y."/>
            <person name="Peng D.-H."/>
            <person name="Ahmad S."/>
            <person name="Lan S."/>
            <person name="Zhang J.-S."/>
            <person name="Tsai W.-C."/>
            <person name="Van De Peer Y."/>
            <person name="Liu Z.-J."/>
        </authorList>
    </citation>
    <scope>NUCLEOTIDE SEQUENCE</scope>
    <source>
        <strain evidence="3">CP</strain>
        <tissue evidence="3">Leaves</tissue>
    </source>
</reference>
<feature type="domain" description="CCHC-type" evidence="2">
    <location>
        <begin position="164"/>
        <end position="180"/>
    </location>
</feature>
<dbReference type="SMART" id="SM00343">
    <property type="entry name" value="ZnF_C2HC"/>
    <property type="match status" value="2"/>
</dbReference>
<dbReference type="Gene3D" id="4.10.60.10">
    <property type="entry name" value="Zinc finger, CCHC-type"/>
    <property type="match status" value="1"/>
</dbReference>
<dbReference type="SUPFAM" id="SSF57756">
    <property type="entry name" value="Retrovirus zinc finger-like domains"/>
    <property type="match status" value="1"/>
</dbReference>